<keyword evidence="2" id="KW-0812">Transmembrane</keyword>
<feature type="transmembrane region" description="Helical" evidence="2">
    <location>
        <begin position="228"/>
        <end position="247"/>
    </location>
</feature>
<accession>A0A9W9Y926</accession>
<organism evidence="3 4">
    <name type="scientific">Desmophyllum pertusum</name>
    <dbReference type="NCBI Taxonomy" id="174260"/>
    <lineage>
        <taxon>Eukaryota</taxon>
        <taxon>Metazoa</taxon>
        <taxon>Cnidaria</taxon>
        <taxon>Anthozoa</taxon>
        <taxon>Hexacorallia</taxon>
        <taxon>Scleractinia</taxon>
        <taxon>Caryophylliina</taxon>
        <taxon>Caryophylliidae</taxon>
        <taxon>Desmophyllum</taxon>
    </lineage>
</organism>
<feature type="transmembrane region" description="Helical" evidence="2">
    <location>
        <begin position="142"/>
        <end position="164"/>
    </location>
</feature>
<keyword evidence="4" id="KW-1185">Reference proteome</keyword>
<feature type="region of interest" description="Disordered" evidence="1">
    <location>
        <begin position="1"/>
        <end position="36"/>
    </location>
</feature>
<feature type="transmembrane region" description="Helical" evidence="2">
    <location>
        <begin position="197"/>
        <end position="216"/>
    </location>
</feature>
<keyword evidence="2" id="KW-1133">Transmembrane helix</keyword>
<sequence>MKDASENCPSSRQSVRPQTTNERPQGTSYSTRHSQTRPLTKEAIYYSVCDPVFPSPKNNPQPTMVNSYNYPDGQGGFGIRPIHLEKTSLKCLVAMVEVENIDFIFPQWLTSSVKAINEQMENVNNCEVMRRLRDARTFSKKYPVMSTFLAIFFAISFFPIFVVLTFISGSFVVILFTAITVFAGVFVASLVPFLTVLLPVLILGGMVAVFGYLAYCSVVRVLQIIHRLTDMMMFLATQFIDIIGWLMSLPYRILRWVMPLPCQILGGVMSLPYDILRWVMAPLLESDGIDDGEVKPESTEEFDQHDAFVPTDEESAYEELCDEEFFYSSDADY</sequence>
<feature type="compositionally biased region" description="Polar residues" evidence="1">
    <location>
        <begin position="7"/>
        <end position="36"/>
    </location>
</feature>
<proteinExistence type="predicted"/>
<dbReference type="AlphaFoldDB" id="A0A9W9Y926"/>
<protein>
    <submittedName>
        <fullName evidence="3">Uncharacterized protein</fullName>
    </submittedName>
</protein>
<evidence type="ECO:0000313" key="4">
    <source>
        <dbReference type="Proteomes" id="UP001163046"/>
    </source>
</evidence>
<feature type="transmembrane region" description="Helical" evidence="2">
    <location>
        <begin position="171"/>
        <end position="191"/>
    </location>
</feature>
<name>A0A9W9Y926_9CNID</name>
<comment type="caution">
    <text evidence="3">The sequence shown here is derived from an EMBL/GenBank/DDBJ whole genome shotgun (WGS) entry which is preliminary data.</text>
</comment>
<dbReference type="OrthoDB" id="5978732at2759"/>
<dbReference type="EMBL" id="MU827806">
    <property type="protein sequence ID" value="KAJ7325685.1"/>
    <property type="molecule type" value="Genomic_DNA"/>
</dbReference>
<gene>
    <name evidence="3" type="ORF">OS493_029111</name>
</gene>
<evidence type="ECO:0000256" key="2">
    <source>
        <dbReference type="SAM" id="Phobius"/>
    </source>
</evidence>
<keyword evidence="2" id="KW-0472">Membrane</keyword>
<reference evidence="3" key="1">
    <citation type="submission" date="2023-01" db="EMBL/GenBank/DDBJ databases">
        <title>Genome assembly of the deep-sea coral Lophelia pertusa.</title>
        <authorList>
            <person name="Herrera S."/>
            <person name="Cordes E."/>
        </authorList>
    </citation>
    <scope>NUCLEOTIDE SEQUENCE</scope>
    <source>
        <strain evidence="3">USNM1676648</strain>
        <tissue evidence="3">Polyp</tissue>
    </source>
</reference>
<dbReference type="Proteomes" id="UP001163046">
    <property type="component" value="Unassembled WGS sequence"/>
</dbReference>
<evidence type="ECO:0000256" key="1">
    <source>
        <dbReference type="SAM" id="MobiDB-lite"/>
    </source>
</evidence>
<evidence type="ECO:0000313" key="3">
    <source>
        <dbReference type="EMBL" id="KAJ7325685.1"/>
    </source>
</evidence>
<dbReference type="Pfam" id="PF16015">
    <property type="entry name" value="Promethin"/>
    <property type="match status" value="1"/>
</dbReference>